<accession>A0A1E5R474</accession>
<dbReference type="GO" id="GO:0016281">
    <property type="term" value="C:eukaryotic translation initiation factor 4F complex"/>
    <property type="evidence" value="ECO:0007669"/>
    <property type="project" value="TreeGrafter"/>
</dbReference>
<reference evidence="3" key="1">
    <citation type="journal article" date="2016" name="Genome Announc.">
        <title>Genome sequences of three species of Hanseniaspora isolated from spontaneous wine fermentations.</title>
        <authorList>
            <person name="Sternes P.R."/>
            <person name="Lee D."/>
            <person name="Kutyna D.R."/>
            <person name="Borneman A.R."/>
        </authorList>
    </citation>
    <scope>NUCLEOTIDE SEQUENCE [LARGE SCALE GENOMIC DNA]</scope>
    <source>
        <strain evidence="3">AWRI3580</strain>
    </source>
</reference>
<dbReference type="AlphaFoldDB" id="A0A1E5R474"/>
<evidence type="ECO:0000313" key="2">
    <source>
        <dbReference type="EMBL" id="OEJ81726.1"/>
    </source>
</evidence>
<gene>
    <name evidence="2" type="ORF">AWRI3580_g3931</name>
</gene>
<evidence type="ECO:0000256" key="1">
    <source>
        <dbReference type="RuleBase" id="RU004374"/>
    </source>
</evidence>
<keyword evidence="3" id="KW-1185">Reference proteome</keyword>
<evidence type="ECO:0000313" key="3">
    <source>
        <dbReference type="Proteomes" id="UP000095358"/>
    </source>
</evidence>
<name>A0A1E5R474_HANUV</name>
<dbReference type="GO" id="GO:0003743">
    <property type="term" value="F:translation initiation factor activity"/>
    <property type="evidence" value="ECO:0007669"/>
    <property type="project" value="UniProtKB-KW"/>
</dbReference>
<protein>
    <submittedName>
        <fullName evidence="2">Eukaryotic translation initiation factor 4E</fullName>
    </submittedName>
</protein>
<proteinExistence type="inferred from homology"/>
<dbReference type="VEuPathDB" id="FungiDB:AWRI3580_g3931"/>
<organism evidence="2 3">
    <name type="scientific">Hanseniaspora uvarum</name>
    <name type="common">Yeast</name>
    <name type="synonym">Kloeckera apiculata</name>
    <dbReference type="NCBI Taxonomy" id="29833"/>
    <lineage>
        <taxon>Eukaryota</taxon>
        <taxon>Fungi</taxon>
        <taxon>Dikarya</taxon>
        <taxon>Ascomycota</taxon>
        <taxon>Saccharomycotina</taxon>
        <taxon>Saccharomycetes</taxon>
        <taxon>Saccharomycodales</taxon>
        <taxon>Saccharomycodaceae</taxon>
        <taxon>Hanseniaspora</taxon>
    </lineage>
</organism>
<dbReference type="InterPro" id="IPR023398">
    <property type="entry name" value="TIF_eIF4e-like"/>
</dbReference>
<dbReference type="SUPFAM" id="SSF55418">
    <property type="entry name" value="eIF4e-like"/>
    <property type="match status" value="1"/>
</dbReference>
<dbReference type="Proteomes" id="UP000095358">
    <property type="component" value="Unassembled WGS sequence"/>
</dbReference>
<dbReference type="Gene3D" id="3.30.760.10">
    <property type="entry name" value="RNA Cap, Translation Initiation Factor Eif4e"/>
    <property type="match status" value="1"/>
</dbReference>
<dbReference type="PANTHER" id="PTHR11960">
    <property type="entry name" value="EUKARYOTIC TRANSLATION INITIATION FACTOR 4E RELATED"/>
    <property type="match status" value="1"/>
</dbReference>
<dbReference type="InterPro" id="IPR001040">
    <property type="entry name" value="TIF_eIF_4E"/>
</dbReference>
<dbReference type="STRING" id="29833.A0A1E5R474"/>
<sequence length="209" mass="24625">MSSNPLQYTWSFFFNLPPSLTDPLESWEDQLVKVADINSLEQFWGLQNSLPNVKDIKTEYMFFKQNIQPKWEDPQNEKGGRFVIHLNDINIENFWNRLLFSILGNDKFLVDNDLSDLINGFYISYKRKLFKAQVWIKDCTNTEKIQQLGEFLLQLLNKSNGSIEDEVEGKTVEVVNEVSSDELEERPYKIYFFSQDRKNPDCVNLSFKL</sequence>
<dbReference type="Pfam" id="PF01652">
    <property type="entry name" value="IF4E"/>
    <property type="match status" value="1"/>
</dbReference>
<keyword evidence="1" id="KW-0694">RNA-binding</keyword>
<comment type="similarity">
    <text evidence="1">Belongs to the eukaryotic initiation factor 4E family.</text>
</comment>
<dbReference type="GO" id="GO:0000340">
    <property type="term" value="F:RNA 7-methylguanosine cap binding"/>
    <property type="evidence" value="ECO:0007669"/>
    <property type="project" value="TreeGrafter"/>
</dbReference>
<dbReference type="EMBL" id="LPNN01000010">
    <property type="protein sequence ID" value="OEJ81726.1"/>
    <property type="molecule type" value="Genomic_DNA"/>
</dbReference>
<keyword evidence="1" id="KW-0648">Protein biosynthesis</keyword>
<comment type="caution">
    <text evidence="2">The sequence shown here is derived from an EMBL/GenBank/DDBJ whole genome shotgun (WGS) entry which is preliminary data.</text>
</comment>
<dbReference type="OrthoDB" id="590761at2759"/>
<keyword evidence="1 2" id="KW-0396">Initiation factor</keyword>